<proteinExistence type="predicted"/>
<protein>
    <submittedName>
        <fullName evidence="2">Uncharacterized protein</fullName>
    </submittedName>
</protein>
<evidence type="ECO:0000313" key="3">
    <source>
        <dbReference type="Proteomes" id="UP000250434"/>
    </source>
</evidence>
<feature type="region of interest" description="Disordered" evidence="1">
    <location>
        <begin position="58"/>
        <end position="79"/>
    </location>
</feature>
<dbReference type="Proteomes" id="UP000250434">
    <property type="component" value="Chromosome"/>
</dbReference>
<name>A0A344LHY2_9PSEU</name>
<keyword evidence="3" id="KW-1185">Reference proteome</keyword>
<dbReference type="EMBL" id="CP015163">
    <property type="protein sequence ID" value="AXB47656.1"/>
    <property type="molecule type" value="Genomic_DNA"/>
</dbReference>
<evidence type="ECO:0000256" key="1">
    <source>
        <dbReference type="SAM" id="MobiDB-lite"/>
    </source>
</evidence>
<dbReference type="KEGG" id="aab:A4R43_38670"/>
<sequence>MLVPGERPEPRRADGESPAAFVSRVFRTCRWCGTRYPDAWTCLFHECRCDGENRPPWPEADTDRGAWFATARTAPGGTD</sequence>
<gene>
    <name evidence="2" type="ORF">A4R43_38670</name>
</gene>
<dbReference type="AlphaFoldDB" id="A0A344LHY2"/>
<reference evidence="2 3" key="1">
    <citation type="submission" date="2016-04" db="EMBL/GenBank/DDBJ databases">
        <title>Complete genome sequence and analysis of deep-sea sediment isolate, Amycolatopsis sp. WP1.</title>
        <authorList>
            <person name="Wang H."/>
            <person name="Chen S."/>
            <person name="Wu Q."/>
        </authorList>
    </citation>
    <scope>NUCLEOTIDE SEQUENCE [LARGE SCALE GENOMIC DNA]</scope>
    <source>
        <strain evidence="2 3">WP1</strain>
    </source>
</reference>
<evidence type="ECO:0000313" key="2">
    <source>
        <dbReference type="EMBL" id="AXB47656.1"/>
    </source>
</evidence>
<organism evidence="2 3">
    <name type="scientific">Amycolatopsis albispora</name>
    <dbReference type="NCBI Taxonomy" id="1804986"/>
    <lineage>
        <taxon>Bacteria</taxon>
        <taxon>Bacillati</taxon>
        <taxon>Actinomycetota</taxon>
        <taxon>Actinomycetes</taxon>
        <taxon>Pseudonocardiales</taxon>
        <taxon>Pseudonocardiaceae</taxon>
        <taxon>Amycolatopsis</taxon>
    </lineage>
</organism>
<accession>A0A344LHY2</accession>